<feature type="compositionally biased region" description="Basic and acidic residues" evidence="1">
    <location>
        <begin position="193"/>
        <end position="215"/>
    </location>
</feature>
<evidence type="ECO:0000313" key="3">
    <source>
        <dbReference type="Proteomes" id="UP000441754"/>
    </source>
</evidence>
<feature type="compositionally biased region" description="Low complexity" evidence="1">
    <location>
        <begin position="283"/>
        <end position="294"/>
    </location>
</feature>
<reference evidence="2 3" key="1">
    <citation type="journal article" date="2018" name="Antonie Van Leeuwenhoek">
        <title>Larkinella terrae sp. nov., isolated from soil on Jeju Island, South Korea.</title>
        <authorList>
            <person name="Ten L.N."/>
            <person name="Jeon J."/>
            <person name="Park S.J."/>
            <person name="Park S."/>
            <person name="Lee S.Y."/>
            <person name="Kim M.K."/>
            <person name="Jung H.Y."/>
        </authorList>
    </citation>
    <scope>NUCLEOTIDE SEQUENCE [LARGE SCALE GENOMIC DNA]</scope>
    <source>
        <strain evidence="2 3">KCTC 52001</strain>
    </source>
</reference>
<dbReference type="Proteomes" id="UP000441754">
    <property type="component" value="Unassembled WGS sequence"/>
</dbReference>
<dbReference type="RefSeq" id="WP_154178587.1">
    <property type="nucleotide sequence ID" value="NZ_WJXZ01000014.1"/>
</dbReference>
<feature type="compositionally biased region" description="Acidic residues" evidence="1">
    <location>
        <begin position="216"/>
        <end position="225"/>
    </location>
</feature>
<feature type="region of interest" description="Disordered" evidence="1">
    <location>
        <begin position="182"/>
        <end position="298"/>
    </location>
</feature>
<proteinExistence type="predicted"/>
<dbReference type="EMBL" id="WJXZ01000014">
    <property type="protein sequence ID" value="MRS65303.1"/>
    <property type="molecule type" value="Genomic_DNA"/>
</dbReference>
<dbReference type="OrthoDB" id="934549at2"/>
<name>A0A7K0EU22_9BACT</name>
<accession>A0A7K0EU22</accession>
<gene>
    <name evidence="2" type="ORF">GJJ30_28660</name>
</gene>
<keyword evidence="3" id="KW-1185">Reference proteome</keyword>
<evidence type="ECO:0000256" key="1">
    <source>
        <dbReference type="SAM" id="MobiDB-lite"/>
    </source>
</evidence>
<organism evidence="2 3">
    <name type="scientific">Larkinella terrae</name>
    <dbReference type="NCBI Taxonomy" id="2025311"/>
    <lineage>
        <taxon>Bacteria</taxon>
        <taxon>Pseudomonadati</taxon>
        <taxon>Bacteroidota</taxon>
        <taxon>Cytophagia</taxon>
        <taxon>Cytophagales</taxon>
        <taxon>Spirosomataceae</taxon>
        <taxon>Larkinella</taxon>
    </lineage>
</organism>
<protein>
    <submittedName>
        <fullName evidence="2">Uncharacterized protein</fullName>
    </submittedName>
</protein>
<sequence length="393" mass="44370">MAAPTPEELNLYLSQIEPVVTKILAHKSTGKAADLPEQAVPDITARTLGAALHIRRVAIRQRLQLAAFAKRLTLEQITLWQAVHGSPRKQAEAMNQIMAENQAGVARFLTGYSFRTTDQRNDVLNESFRTFFGMIDKGYRVTALISTVVKGVARYKALKELGSDRKNAWEWLESVYESSGDDEIGTFDYPLTPDERLAPESVDLRLVVKPDKKESEETEPDDTESEEPKRSNAASDENDSQPEKPLEDELTDIDFNKIALHEDEPDEANSDEEKPAETESEEAAANAQWAQSNQKESPETLHIRVNFRQLQSDLADCLKLLKDPRRVLVRLKYAFWRGYDGLLSEEQMDSSFDKLNMKEIAELAGYKDAHTASVRLGETRKTLKKCLESKLTI</sequence>
<comment type="caution">
    <text evidence="2">The sequence shown here is derived from an EMBL/GenBank/DDBJ whole genome shotgun (WGS) entry which is preliminary data.</text>
</comment>
<evidence type="ECO:0000313" key="2">
    <source>
        <dbReference type="EMBL" id="MRS65303.1"/>
    </source>
</evidence>
<dbReference type="AlphaFoldDB" id="A0A7K0EU22"/>